<organism evidence="2 3">
    <name type="scientific">Macrophomina phaseolina (strain MS6)</name>
    <name type="common">Charcoal rot fungus</name>
    <dbReference type="NCBI Taxonomy" id="1126212"/>
    <lineage>
        <taxon>Eukaryota</taxon>
        <taxon>Fungi</taxon>
        <taxon>Dikarya</taxon>
        <taxon>Ascomycota</taxon>
        <taxon>Pezizomycotina</taxon>
        <taxon>Dothideomycetes</taxon>
        <taxon>Dothideomycetes incertae sedis</taxon>
        <taxon>Botryosphaeriales</taxon>
        <taxon>Botryosphaeriaceae</taxon>
        <taxon>Macrophomina</taxon>
    </lineage>
</organism>
<sequence length="85" mass="9732">QDRVPAGERHPQGRAQIQETDFGHKGRTRECRTCRPLIRAEVGFRKTGLSAQVTWDPPRSTLDLYGSKAHRSKPQRSNLHRSRLS</sequence>
<evidence type="ECO:0000313" key="2">
    <source>
        <dbReference type="EMBL" id="EKG08913.1"/>
    </source>
</evidence>
<dbReference type="InParanoid" id="K2R3W3"/>
<comment type="caution">
    <text evidence="2">The sequence shown here is derived from an EMBL/GenBank/DDBJ whole genome shotgun (WGS) entry which is preliminary data.</text>
</comment>
<feature type="compositionally biased region" description="Basic and acidic residues" evidence="1">
    <location>
        <begin position="1"/>
        <end position="11"/>
    </location>
</feature>
<evidence type="ECO:0000256" key="1">
    <source>
        <dbReference type="SAM" id="MobiDB-lite"/>
    </source>
</evidence>
<name>K2R3W3_MACPH</name>
<feature type="region of interest" description="Disordered" evidence="1">
    <location>
        <begin position="1"/>
        <end position="24"/>
    </location>
</feature>
<feature type="compositionally biased region" description="Basic residues" evidence="1">
    <location>
        <begin position="68"/>
        <end position="85"/>
    </location>
</feature>
<protein>
    <submittedName>
        <fullName evidence="2">Uncharacterized protein</fullName>
    </submittedName>
</protein>
<gene>
    <name evidence="2" type="ORF">MPH_14144</name>
</gene>
<feature type="region of interest" description="Disordered" evidence="1">
    <location>
        <begin position="53"/>
        <end position="85"/>
    </location>
</feature>
<accession>K2R3W3</accession>
<dbReference type="Proteomes" id="UP000007129">
    <property type="component" value="Unassembled WGS sequence"/>
</dbReference>
<evidence type="ECO:0000313" key="3">
    <source>
        <dbReference type="Proteomes" id="UP000007129"/>
    </source>
</evidence>
<feature type="non-terminal residue" evidence="2">
    <location>
        <position position="1"/>
    </location>
</feature>
<dbReference type="AlphaFoldDB" id="K2R3W3"/>
<dbReference type="VEuPathDB" id="FungiDB:MPH_14144"/>
<dbReference type="HOGENOM" id="CLU_2518650_0_0_1"/>
<proteinExistence type="predicted"/>
<dbReference type="EMBL" id="AHHD01001042">
    <property type="protein sequence ID" value="EKG08913.1"/>
    <property type="molecule type" value="Genomic_DNA"/>
</dbReference>
<reference evidence="2 3" key="1">
    <citation type="journal article" date="2012" name="BMC Genomics">
        <title>Tools to kill: Genome of one of the most destructive plant pathogenic fungi Macrophomina phaseolina.</title>
        <authorList>
            <person name="Islam M.S."/>
            <person name="Haque M.S."/>
            <person name="Islam M.M."/>
            <person name="Emdad E.M."/>
            <person name="Halim A."/>
            <person name="Hossen Q.M.M."/>
            <person name="Hossain M.Z."/>
            <person name="Ahmed B."/>
            <person name="Rahim S."/>
            <person name="Rahman M.S."/>
            <person name="Alam M.M."/>
            <person name="Hou S."/>
            <person name="Wan X."/>
            <person name="Saito J.A."/>
            <person name="Alam M."/>
        </authorList>
    </citation>
    <scope>NUCLEOTIDE SEQUENCE [LARGE SCALE GENOMIC DNA]</scope>
    <source>
        <strain evidence="2 3">MS6</strain>
    </source>
</reference>